<comment type="similarity">
    <text evidence="6">Belongs to the purine/pyrimidine phosphoribosyltransferase family. PyrE subfamily.</text>
</comment>
<feature type="binding site" description="in other chain" evidence="6">
    <location>
        <begin position="132"/>
        <end position="140"/>
    </location>
    <ligand>
        <name>5-phospho-alpha-D-ribose 1-diphosphate</name>
        <dbReference type="ChEBI" id="CHEBI:58017"/>
        <note>ligand shared between dimeric partners</note>
    </ligand>
</feature>
<dbReference type="AlphaFoldDB" id="A0A100WG42"/>
<reference evidence="9" key="2">
    <citation type="submission" date="2016-02" db="EMBL/GenBank/DDBJ databases">
        <title>Draft genome sequence of five rapidly growing Mycobacterium species.</title>
        <authorList>
            <person name="Katahira K."/>
            <person name="Gotou Y."/>
            <person name="Iida K."/>
            <person name="Ogura Y."/>
            <person name="Hayashi T."/>
        </authorList>
    </citation>
    <scope>NUCLEOTIDE SEQUENCE [LARGE SCALE GENOMIC DNA]</scope>
    <source>
        <strain evidence="9">JCM15298</strain>
    </source>
</reference>
<dbReference type="InterPro" id="IPR029057">
    <property type="entry name" value="PRTase-like"/>
</dbReference>
<comment type="subunit">
    <text evidence="6">Homodimer.</text>
</comment>
<dbReference type="Pfam" id="PF00156">
    <property type="entry name" value="Pribosyltran"/>
    <property type="match status" value="1"/>
</dbReference>
<dbReference type="PANTHER" id="PTHR19278">
    <property type="entry name" value="OROTATE PHOSPHORIBOSYLTRANSFERASE"/>
    <property type="match status" value="1"/>
</dbReference>
<dbReference type="InterPro" id="IPR004467">
    <property type="entry name" value="Or_phspho_trans_dom"/>
</dbReference>
<comment type="pathway">
    <text evidence="1 6">Pyrimidine metabolism; UMP biosynthesis via de novo pathway; UMP from orotate: step 1/2.</text>
</comment>
<dbReference type="SUPFAM" id="SSF53271">
    <property type="entry name" value="PRTase-like"/>
    <property type="match status" value="1"/>
</dbReference>
<dbReference type="CDD" id="cd06223">
    <property type="entry name" value="PRTases_typeI"/>
    <property type="match status" value="1"/>
</dbReference>
<dbReference type="GO" id="GO:0019856">
    <property type="term" value="P:pyrimidine nucleobase biosynthetic process"/>
    <property type="evidence" value="ECO:0007669"/>
    <property type="project" value="TreeGrafter"/>
</dbReference>
<comment type="caution">
    <text evidence="6">Lacks conserved residue(s) required for the propagation of feature annotation.</text>
</comment>
<feature type="binding site" evidence="6">
    <location>
        <position position="109"/>
    </location>
    <ligand>
        <name>5-phospho-alpha-D-ribose 1-diphosphate</name>
        <dbReference type="ChEBI" id="CHEBI:58017"/>
        <note>ligand shared between dimeric partners</note>
    </ligand>
</feature>
<evidence type="ECO:0000256" key="3">
    <source>
        <dbReference type="ARBA" id="ARBA00022676"/>
    </source>
</evidence>
<dbReference type="EC" id="2.4.2.10" evidence="2 6"/>
<name>A0A100WG42_MYCCR</name>
<dbReference type="EMBL" id="BCSY01000074">
    <property type="protein sequence ID" value="GAS97495.1"/>
    <property type="molecule type" value="Genomic_DNA"/>
</dbReference>
<dbReference type="NCBIfam" id="TIGR00336">
    <property type="entry name" value="pyrE"/>
    <property type="match status" value="1"/>
</dbReference>
<feature type="binding site" description="in other chain" evidence="6">
    <location>
        <position position="40"/>
    </location>
    <ligand>
        <name>5-phospho-alpha-D-ribose 1-diphosphate</name>
        <dbReference type="ChEBI" id="CHEBI:58017"/>
        <note>ligand shared between dimeric partners</note>
    </ligand>
</feature>
<dbReference type="Gene3D" id="3.40.50.2020">
    <property type="match status" value="1"/>
</dbReference>
<evidence type="ECO:0000313" key="8">
    <source>
        <dbReference type="EMBL" id="GAS97495.1"/>
    </source>
</evidence>
<protein>
    <recommendedName>
        <fullName evidence="2 6">Orotate phosphoribosyltransferase</fullName>
        <shortName evidence="6">OPRT</shortName>
        <shortName evidence="6">OPRTase</shortName>
        <ecNumber evidence="2 6">2.4.2.10</ecNumber>
    </recommendedName>
</protein>
<gene>
    <name evidence="6" type="primary">pyrE</name>
    <name evidence="8" type="ORF">RMCC_4461</name>
</gene>
<keyword evidence="5 6" id="KW-0665">Pyrimidine biosynthesis</keyword>
<feature type="binding site" evidence="6">
    <location>
        <position position="164"/>
    </location>
    <ligand>
        <name>orotate</name>
        <dbReference type="ChEBI" id="CHEBI:30839"/>
    </ligand>
</feature>
<comment type="function">
    <text evidence="6">Catalyzes the transfer of a ribosyl phosphate group from 5-phosphoribose 1-diphosphate to orotate, leading to the formation of orotidine monophosphate (OMP).</text>
</comment>
<comment type="catalytic activity">
    <reaction evidence="6">
        <text>orotidine 5'-phosphate + diphosphate = orotate + 5-phospho-alpha-D-ribose 1-diphosphate</text>
        <dbReference type="Rhea" id="RHEA:10380"/>
        <dbReference type="ChEBI" id="CHEBI:30839"/>
        <dbReference type="ChEBI" id="CHEBI:33019"/>
        <dbReference type="ChEBI" id="CHEBI:57538"/>
        <dbReference type="ChEBI" id="CHEBI:58017"/>
        <dbReference type="EC" id="2.4.2.10"/>
    </reaction>
</comment>
<dbReference type="STRING" id="228230.RMCC_4461"/>
<evidence type="ECO:0000256" key="2">
    <source>
        <dbReference type="ARBA" id="ARBA00011971"/>
    </source>
</evidence>
<reference evidence="9" key="1">
    <citation type="journal article" date="2016" name="Genome Announc.">
        <title>Draft Genome Sequences of Five Rapidly Growing Mycobacterium Species, M. thermoresistibile, M. fortuitum subsp. acetamidolyticum, M. canariasense, M. brisbanense, and M. novocastrense.</title>
        <authorList>
            <person name="Katahira K."/>
            <person name="Ogura Y."/>
            <person name="Gotoh Y."/>
            <person name="Hayashi T."/>
        </authorList>
    </citation>
    <scope>NUCLEOTIDE SEQUENCE [LARGE SCALE GENOMIC DNA]</scope>
    <source>
        <strain evidence="9">JCM15298</strain>
    </source>
</reference>
<dbReference type="GO" id="GO:0000287">
    <property type="term" value="F:magnesium ion binding"/>
    <property type="evidence" value="ECO:0007669"/>
    <property type="project" value="UniProtKB-UniRule"/>
</dbReference>
<sequence>MGALDWSIAHRRCDDGTVNTSELAADIDAACRLSGTFTLRSGLTSEEYFDKYLFESDPKLLNRVAAAMVSLLPAGTDLVGGLELGGVPLATVVSQMTGLPALFVRKQAKEYGTRRVAEGVVDIVGRTVTLIEDVITTGGAVRQAALSLRAQGAHVTSVVCAIDRSDGSPSALVDVDLAVHAVLTRTDLDAARPR</sequence>
<keyword evidence="3 6" id="KW-0328">Glycosyltransferase</keyword>
<keyword evidence="9" id="KW-1185">Reference proteome</keyword>
<feature type="domain" description="Phosphoribosyltransferase" evidence="7">
    <location>
        <begin position="69"/>
        <end position="166"/>
    </location>
</feature>
<feature type="binding site" evidence="6">
    <location>
        <position position="105"/>
    </location>
    <ligand>
        <name>5-phospho-alpha-D-ribose 1-diphosphate</name>
        <dbReference type="ChEBI" id="CHEBI:58017"/>
        <note>ligand shared between dimeric partners</note>
    </ligand>
</feature>
<proteinExistence type="inferred from homology"/>
<feature type="binding site" evidence="6">
    <location>
        <position position="136"/>
    </location>
    <ligand>
        <name>orotate</name>
        <dbReference type="ChEBI" id="CHEBI:30839"/>
    </ligand>
</feature>
<evidence type="ECO:0000259" key="7">
    <source>
        <dbReference type="Pfam" id="PF00156"/>
    </source>
</evidence>
<evidence type="ECO:0000256" key="6">
    <source>
        <dbReference type="HAMAP-Rule" id="MF_01208"/>
    </source>
</evidence>
<evidence type="ECO:0000256" key="5">
    <source>
        <dbReference type="ARBA" id="ARBA00022975"/>
    </source>
</evidence>
<dbReference type="GO" id="GO:0044205">
    <property type="term" value="P:'de novo' UMP biosynthetic process"/>
    <property type="evidence" value="ECO:0007669"/>
    <property type="project" value="UniProtKB-UniRule"/>
</dbReference>
<dbReference type="InterPro" id="IPR023031">
    <property type="entry name" value="OPRT"/>
</dbReference>
<dbReference type="GO" id="GO:0004588">
    <property type="term" value="F:orotate phosphoribosyltransferase activity"/>
    <property type="evidence" value="ECO:0007669"/>
    <property type="project" value="UniProtKB-UniRule"/>
</dbReference>
<dbReference type="Proteomes" id="UP000069443">
    <property type="component" value="Unassembled WGS sequence"/>
</dbReference>
<organism evidence="8 9">
    <name type="scientific">Mycolicibacterium canariasense</name>
    <name type="common">Mycobacterium canariasense</name>
    <dbReference type="NCBI Taxonomy" id="228230"/>
    <lineage>
        <taxon>Bacteria</taxon>
        <taxon>Bacillati</taxon>
        <taxon>Actinomycetota</taxon>
        <taxon>Actinomycetes</taxon>
        <taxon>Mycobacteriales</taxon>
        <taxon>Mycobacteriaceae</taxon>
        <taxon>Mycolicibacterium</taxon>
    </lineage>
</organism>
<comment type="cofactor">
    <cofactor evidence="6">
        <name>Mg(2+)</name>
        <dbReference type="ChEBI" id="CHEBI:18420"/>
    </cofactor>
</comment>
<dbReference type="HAMAP" id="MF_01208">
    <property type="entry name" value="PyrE"/>
    <property type="match status" value="1"/>
</dbReference>
<comment type="caution">
    <text evidence="8">The sequence shown here is derived from an EMBL/GenBank/DDBJ whole genome shotgun (WGS) entry which is preliminary data.</text>
</comment>
<keyword evidence="6" id="KW-0460">Magnesium</keyword>
<evidence type="ECO:0000313" key="9">
    <source>
        <dbReference type="Proteomes" id="UP000069443"/>
    </source>
</evidence>
<dbReference type="UniPathway" id="UPA00070">
    <property type="reaction ID" value="UER00119"/>
</dbReference>
<dbReference type="PANTHER" id="PTHR19278:SF9">
    <property type="entry name" value="URIDINE 5'-MONOPHOSPHATE SYNTHASE"/>
    <property type="match status" value="1"/>
</dbReference>
<evidence type="ECO:0000256" key="1">
    <source>
        <dbReference type="ARBA" id="ARBA00004889"/>
    </source>
</evidence>
<dbReference type="InterPro" id="IPR000836">
    <property type="entry name" value="PRTase_dom"/>
</dbReference>
<keyword evidence="4 6" id="KW-0808">Transferase</keyword>
<feature type="binding site" description="in other chain" evidence="6">
    <location>
        <position position="106"/>
    </location>
    <ligand>
        <name>5-phospho-alpha-D-ribose 1-diphosphate</name>
        <dbReference type="ChEBI" id="CHEBI:58017"/>
        <note>ligand shared between dimeric partners</note>
    </ligand>
</feature>
<accession>A0A100WG42</accession>
<evidence type="ECO:0000256" key="4">
    <source>
        <dbReference type="ARBA" id="ARBA00022679"/>
    </source>
</evidence>